<dbReference type="RefSeq" id="WP_326592806.1">
    <property type="nucleotide sequence ID" value="NZ_CP109114.1"/>
</dbReference>
<evidence type="ECO:0000313" key="1">
    <source>
        <dbReference type="EMBL" id="WSC14338.1"/>
    </source>
</evidence>
<gene>
    <name evidence="1" type="ORF">OIE64_16810</name>
</gene>
<dbReference type="Proteomes" id="UP001330827">
    <property type="component" value="Chromosome"/>
</dbReference>
<proteinExistence type="predicted"/>
<name>A0ABZ1G501_9ACTN</name>
<organism evidence="1 2">
    <name type="scientific">Streptomyces brevispora</name>
    <dbReference type="NCBI Taxonomy" id="887462"/>
    <lineage>
        <taxon>Bacteria</taxon>
        <taxon>Bacillati</taxon>
        <taxon>Actinomycetota</taxon>
        <taxon>Actinomycetes</taxon>
        <taxon>Kitasatosporales</taxon>
        <taxon>Streptomycetaceae</taxon>
        <taxon>Streptomyces</taxon>
    </lineage>
</organism>
<reference evidence="1 2" key="1">
    <citation type="submission" date="2022-10" db="EMBL/GenBank/DDBJ databases">
        <title>The complete genomes of actinobacterial strains from the NBC collection.</title>
        <authorList>
            <person name="Joergensen T.S."/>
            <person name="Alvarez Arevalo M."/>
            <person name="Sterndorff E.B."/>
            <person name="Faurdal D."/>
            <person name="Vuksanovic O."/>
            <person name="Mourched A.-S."/>
            <person name="Charusanti P."/>
            <person name="Shaw S."/>
            <person name="Blin K."/>
            <person name="Weber T."/>
        </authorList>
    </citation>
    <scope>NUCLEOTIDE SEQUENCE [LARGE SCALE GENOMIC DNA]</scope>
    <source>
        <strain evidence="1 2">NBC 01769</strain>
    </source>
</reference>
<evidence type="ECO:0000313" key="2">
    <source>
        <dbReference type="Proteomes" id="UP001330827"/>
    </source>
</evidence>
<dbReference type="EMBL" id="CP109114">
    <property type="protein sequence ID" value="WSC14338.1"/>
    <property type="molecule type" value="Genomic_DNA"/>
</dbReference>
<keyword evidence="2" id="KW-1185">Reference proteome</keyword>
<sequence length="109" mass="11624">MADHFPRTSAPASSPPDRRLIAVGILGRTAGRTVLTIRTADGVTGTVTSRCPNCRRTFEDCTCPGGLTLPALPAQQTFDDDSDDACPLCGNWTCTCPTRSSRRELAVAR</sequence>
<accession>A0ABZ1G501</accession>
<protein>
    <submittedName>
        <fullName evidence="1">Uncharacterized protein</fullName>
    </submittedName>
</protein>